<dbReference type="Gene3D" id="3.40.50.620">
    <property type="entry name" value="HUPs"/>
    <property type="match status" value="1"/>
</dbReference>
<dbReference type="GO" id="GO:0004515">
    <property type="term" value="F:nicotinate-nucleotide adenylyltransferase activity"/>
    <property type="evidence" value="ECO:0007669"/>
    <property type="project" value="UniProtKB-EC"/>
</dbReference>
<evidence type="ECO:0000256" key="5">
    <source>
        <dbReference type="ARBA" id="ARBA00022741"/>
    </source>
</evidence>
<organism evidence="9">
    <name type="scientific">mine drainage metagenome</name>
    <dbReference type="NCBI Taxonomy" id="410659"/>
    <lineage>
        <taxon>unclassified sequences</taxon>
        <taxon>metagenomes</taxon>
        <taxon>ecological metagenomes</taxon>
    </lineage>
</organism>
<dbReference type="PANTHER" id="PTHR39321">
    <property type="entry name" value="NICOTINATE-NUCLEOTIDE ADENYLYLTRANSFERASE-RELATED"/>
    <property type="match status" value="1"/>
</dbReference>
<dbReference type="HAMAP" id="MF_00244">
    <property type="entry name" value="NaMN_adenylyltr"/>
    <property type="match status" value="1"/>
</dbReference>
<dbReference type="EMBL" id="MLJW01000656">
    <property type="protein sequence ID" value="OIQ83968.1"/>
    <property type="molecule type" value="Genomic_DNA"/>
</dbReference>
<evidence type="ECO:0000256" key="1">
    <source>
        <dbReference type="ARBA" id="ARBA00004790"/>
    </source>
</evidence>
<accession>A0A1J5QKH6</accession>
<comment type="caution">
    <text evidence="9">The sequence shown here is derived from an EMBL/GenBank/DDBJ whole genome shotgun (WGS) entry which is preliminary data.</text>
</comment>
<dbReference type="AlphaFoldDB" id="A0A1J5QKH6"/>
<keyword evidence="2" id="KW-0662">Pyridine nucleotide biosynthesis</keyword>
<keyword evidence="4 9" id="KW-0548">Nucleotidyltransferase</keyword>
<dbReference type="CDD" id="cd02165">
    <property type="entry name" value="NMNAT"/>
    <property type="match status" value="1"/>
</dbReference>
<evidence type="ECO:0000256" key="6">
    <source>
        <dbReference type="ARBA" id="ARBA00022840"/>
    </source>
</evidence>
<name>A0A1J5QKH6_9ZZZZ</name>
<reference evidence="9" key="1">
    <citation type="submission" date="2016-10" db="EMBL/GenBank/DDBJ databases">
        <title>Sequence of Gallionella enrichment culture.</title>
        <authorList>
            <person name="Poehlein A."/>
            <person name="Muehling M."/>
            <person name="Daniel R."/>
        </authorList>
    </citation>
    <scope>NUCLEOTIDE SEQUENCE</scope>
</reference>
<keyword evidence="3 9" id="KW-0808">Transferase</keyword>
<dbReference type="UniPathway" id="UPA00253"/>
<feature type="domain" description="Cytidyltransferase-like" evidence="8">
    <location>
        <begin position="7"/>
        <end position="187"/>
    </location>
</feature>
<proteinExistence type="inferred from homology"/>
<dbReference type="SUPFAM" id="SSF52374">
    <property type="entry name" value="Nucleotidylyl transferase"/>
    <property type="match status" value="1"/>
</dbReference>
<dbReference type="EC" id="2.7.7.18" evidence="9"/>
<keyword evidence="6" id="KW-0067">ATP-binding</keyword>
<comment type="pathway">
    <text evidence="1">Cofactor biosynthesis; NAD(+) biosynthesis.</text>
</comment>
<sequence>MKASIGILGGTFDPIHFGHLRLAQEMGESLELDEVRFIPAARPPHRSEPHCTAPHRAAMVQAAIAGNPLFALDTRELERSGPSYMVDTLSSLRAELGKQQPLMLLLGTDAFLGLPTWHRWKQLLDLCHVCVAHRPGFRLDADNPEMAPELRIEWQSRFQDTLPATASGHILLREITALDISASRIRHTLMHHRSPRYLMPDAVFDYIHTHHLYEKTPYAT</sequence>
<dbReference type="NCBIfam" id="NF000839">
    <property type="entry name" value="PRK00071.1-1"/>
    <property type="match status" value="1"/>
</dbReference>
<dbReference type="Pfam" id="PF01467">
    <property type="entry name" value="CTP_transf_like"/>
    <property type="match status" value="1"/>
</dbReference>
<dbReference type="PANTHER" id="PTHR39321:SF3">
    <property type="entry name" value="PHOSPHOPANTETHEINE ADENYLYLTRANSFERASE"/>
    <property type="match status" value="1"/>
</dbReference>
<evidence type="ECO:0000256" key="3">
    <source>
        <dbReference type="ARBA" id="ARBA00022679"/>
    </source>
</evidence>
<keyword evidence="5" id="KW-0547">Nucleotide-binding</keyword>
<dbReference type="InterPro" id="IPR014729">
    <property type="entry name" value="Rossmann-like_a/b/a_fold"/>
</dbReference>
<dbReference type="GO" id="GO:0009435">
    <property type="term" value="P:NAD+ biosynthetic process"/>
    <property type="evidence" value="ECO:0007669"/>
    <property type="project" value="UniProtKB-UniPathway"/>
</dbReference>
<evidence type="ECO:0000259" key="8">
    <source>
        <dbReference type="Pfam" id="PF01467"/>
    </source>
</evidence>
<keyword evidence="7" id="KW-0520">NAD</keyword>
<gene>
    <name evidence="9" type="primary">nadD_10</name>
    <name evidence="9" type="ORF">GALL_342230</name>
</gene>
<protein>
    <submittedName>
        <fullName evidence="9">Putative nicotinate-nucleotide adenylyltransferase</fullName>
        <ecNumber evidence="9">2.7.7.18</ecNumber>
    </submittedName>
</protein>
<evidence type="ECO:0000256" key="2">
    <source>
        <dbReference type="ARBA" id="ARBA00022642"/>
    </source>
</evidence>
<dbReference type="NCBIfam" id="NF000840">
    <property type="entry name" value="PRK00071.1-3"/>
    <property type="match status" value="1"/>
</dbReference>
<evidence type="ECO:0000313" key="9">
    <source>
        <dbReference type="EMBL" id="OIQ83968.1"/>
    </source>
</evidence>
<dbReference type="InterPro" id="IPR004821">
    <property type="entry name" value="Cyt_trans-like"/>
</dbReference>
<evidence type="ECO:0000256" key="7">
    <source>
        <dbReference type="ARBA" id="ARBA00023027"/>
    </source>
</evidence>
<dbReference type="NCBIfam" id="TIGR00482">
    <property type="entry name" value="nicotinate (nicotinamide) nucleotide adenylyltransferase"/>
    <property type="match status" value="1"/>
</dbReference>
<evidence type="ECO:0000256" key="4">
    <source>
        <dbReference type="ARBA" id="ARBA00022695"/>
    </source>
</evidence>
<dbReference type="GO" id="GO:0005524">
    <property type="term" value="F:ATP binding"/>
    <property type="evidence" value="ECO:0007669"/>
    <property type="project" value="UniProtKB-KW"/>
</dbReference>
<dbReference type="InterPro" id="IPR005248">
    <property type="entry name" value="NadD/NMNAT"/>
</dbReference>
<dbReference type="NCBIfam" id="TIGR00125">
    <property type="entry name" value="cyt_tran_rel"/>
    <property type="match status" value="1"/>
</dbReference>